<feature type="domain" description="Nudix hydrolase" evidence="1">
    <location>
        <begin position="84"/>
        <end position="241"/>
    </location>
</feature>
<dbReference type="AlphaFoldDB" id="A0A7X0M6J2"/>
<evidence type="ECO:0000259" key="1">
    <source>
        <dbReference type="PROSITE" id="PS51462"/>
    </source>
</evidence>
<sequence>MAETLPQAGIDLFDVDRLVLAEAAEPPLPPEDAKARDRVWDSAVRANPALFDGPVVAIRGLEWISRRVLRLSWVRVTYRHYALRRVPGASALPSLFVNVVQPTDDGRVVTARMSTSTAAQGRWQLPGGSVEPPQSGAALDESALTGQAARELAEELGIGTAAEDLKLWVITRGENGSIGLTYLAPALPEAALREDFTAATAAERAQGREPELDDIALVRSPDDLAGLTGPHADYLGPVVRRFFGCR</sequence>
<dbReference type="RefSeq" id="WP_184981740.1">
    <property type="nucleotide sequence ID" value="NZ_JACHIU010000001.1"/>
</dbReference>
<dbReference type="Pfam" id="PF00293">
    <property type="entry name" value="NUDIX"/>
    <property type="match status" value="1"/>
</dbReference>
<dbReference type="PROSITE" id="PS51462">
    <property type="entry name" value="NUDIX"/>
    <property type="match status" value="1"/>
</dbReference>
<comment type="caution">
    <text evidence="2">The sequence shown here is derived from an EMBL/GenBank/DDBJ whole genome shotgun (WGS) entry which is preliminary data.</text>
</comment>
<dbReference type="InterPro" id="IPR000086">
    <property type="entry name" value="NUDIX_hydrolase_dom"/>
</dbReference>
<gene>
    <name evidence="2" type="ORF">BJ992_003194</name>
</gene>
<reference evidence="2 3" key="1">
    <citation type="submission" date="2020-08" db="EMBL/GenBank/DDBJ databases">
        <title>Sequencing the genomes of 1000 actinobacteria strains.</title>
        <authorList>
            <person name="Klenk H.-P."/>
        </authorList>
    </citation>
    <scope>NUCLEOTIDE SEQUENCE [LARGE SCALE GENOMIC DNA]</scope>
    <source>
        <strain evidence="2 3">DSM 44936</strain>
    </source>
</reference>
<dbReference type="SUPFAM" id="SSF55811">
    <property type="entry name" value="Nudix"/>
    <property type="match status" value="1"/>
</dbReference>
<dbReference type="InterPro" id="IPR015797">
    <property type="entry name" value="NUDIX_hydrolase-like_dom_sf"/>
</dbReference>
<organism evidence="2 3">
    <name type="scientific">Sphaerisporangium rubeum</name>
    <dbReference type="NCBI Taxonomy" id="321317"/>
    <lineage>
        <taxon>Bacteria</taxon>
        <taxon>Bacillati</taxon>
        <taxon>Actinomycetota</taxon>
        <taxon>Actinomycetes</taxon>
        <taxon>Streptosporangiales</taxon>
        <taxon>Streptosporangiaceae</taxon>
        <taxon>Sphaerisporangium</taxon>
    </lineage>
</organism>
<keyword evidence="3" id="KW-1185">Reference proteome</keyword>
<protein>
    <submittedName>
        <fullName evidence="2">8-oxo-dGTP pyrophosphatase MutT (NUDIX family)</fullName>
    </submittedName>
</protein>
<accession>A0A7X0M6J2</accession>
<evidence type="ECO:0000313" key="2">
    <source>
        <dbReference type="EMBL" id="MBB6473763.1"/>
    </source>
</evidence>
<proteinExistence type="predicted"/>
<evidence type="ECO:0000313" key="3">
    <source>
        <dbReference type="Proteomes" id="UP000555564"/>
    </source>
</evidence>
<dbReference type="Gene3D" id="3.90.79.10">
    <property type="entry name" value="Nucleoside Triphosphate Pyrophosphohydrolase"/>
    <property type="match status" value="1"/>
</dbReference>
<name>A0A7X0M6J2_9ACTN</name>
<dbReference type="Proteomes" id="UP000555564">
    <property type="component" value="Unassembled WGS sequence"/>
</dbReference>
<dbReference type="EMBL" id="JACHIU010000001">
    <property type="protein sequence ID" value="MBB6473763.1"/>
    <property type="molecule type" value="Genomic_DNA"/>
</dbReference>